<dbReference type="SUPFAM" id="SSF48264">
    <property type="entry name" value="Cytochrome P450"/>
    <property type="match status" value="1"/>
</dbReference>
<dbReference type="GO" id="GO:0020037">
    <property type="term" value="F:heme binding"/>
    <property type="evidence" value="ECO:0007669"/>
    <property type="project" value="InterPro"/>
</dbReference>
<evidence type="ECO:0000256" key="6">
    <source>
        <dbReference type="ARBA" id="ARBA00023033"/>
    </source>
</evidence>
<dbReference type="InterPro" id="IPR001128">
    <property type="entry name" value="Cyt_P450"/>
</dbReference>
<keyword evidence="2 7" id="KW-0349">Heme</keyword>
<dbReference type="GO" id="GO:0004497">
    <property type="term" value="F:monooxygenase activity"/>
    <property type="evidence" value="ECO:0007669"/>
    <property type="project" value="UniProtKB-KW"/>
</dbReference>
<dbReference type="PANTHER" id="PTHR46696">
    <property type="entry name" value="P450, PUTATIVE (EUROFUNG)-RELATED"/>
    <property type="match status" value="1"/>
</dbReference>
<dbReference type="FunFam" id="1.10.630.10:FF:000018">
    <property type="entry name" value="Cytochrome P450 monooxygenase"/>
    <property type="match status" value="1"/>
</dbReference>
<evidence type="ECO:0000256" key="7">
    <source>
        <dbReference type="RuleBase" id="RU000461"/>
    </source>
</evidence>
<dbReference type="AlphaFoldDB" id="A0AA41Q6D8"/>
<evidence type="ECO:0000256" key="2">
    <source>
        <dbReference type="ARBA" id="ARBA00022617"/>
    </source>
</evidence>
<comment type="caution">
    <text evidence="8">The sequence shown here is derived from an EMBL/GenBank/DDBJ whole genome shotgun (WGS) entry which is preliminary data.</text>
</comment>
<keyword evidence="9" id="KW-1185">Reference proteome</keyword>
<evidence type="ECO:0000256" key="4">
    <source>
        <dbReference type="ARBA" id="ARBA00023002"/>
    </source>
</evidence>
<name>A0AA41Q6D8_9ACTN</name>
<keyword evidence="4 7" id="KW-0560">Oxidoreductase</keyword>
<evidence type="ECO:0000256" key="3">
    <source>
        <dbReference type="ARBA" id="ARBA00022723"/>
    </source>
</evidence>
<dbReference type="Gene3D" id="1.10.630.10">
    <property type="entry name" value="Cytochrome P450"/>
    <property type="match status" value="1"/>
</dbReference>
<evidence type="ECO:0000256" key="1">
    <source>
        <dbReference type="ARBA" id="ARBA00010617"/>
    </source>
</evidence>
<keyword evidence="6 7" id="KW-0503">Monooxygenase</keyword>
<sequence>MSPELPVQTEQTEQPGLMDVADIEGIDFAFDDILDVHAVLAGLRAKKPYAVVPWAGVRALLLLTHELVTAAFKDEASFPSAAIYSATTEAVLGHTIQCMTGEEHRINRALVAPAFRRKLMDGHVAGILEPLAHEIVDRFAGRGEADLVAEFTHQYPIQVITRLLGLPVDDEDQFRRWAHELFHYPFEPAAAERASAEFTAYVTPIVAERRANPGSDLLSTLASVQDDEGRRLSDEEILSVLRLLFPAGADTTYLGLGNALLALLTHPDQLALVRSDPDEHLPWAVEEALRWEPPVGLLPRMCPVAVRDWHGLDIPEETPLIFAITAANRDPQAYPDPDRYDVTRREMATLAFGDGPHVCLGTFLAIAEMRIALKVLLERLPGLRLEDGAEVRVKGMLTSALRGPDRLPVRFDA</sequence>
<dbReference type="InterPro" id="IPR036396">
    <property type="entry name" value="Cyt_P450_sf"/>
</dbReference>
<dbReference type="PROSITE" id="PS00086">
    <property type="entry name" value="CYTOCHROME_P450"/>
    <property type="match status" value="1"/>
</dbReference>
<dbReference type="GO" id="GO:0005506">
    <property type="term" value="F:iron ion binding"/>
    <property type="evidence" value="ECO:0007669"/>
    <property type="project" value="InterPro"/>
</dbReference>
<dbReference type="PRINTS" id="PR00359">
    <property type="entry name" value="BP450"/>
</dbReference>
<dbReference type="GO" id="GO:0016705">
    <property type="term" value="F:oxidoreductase activity, acting on paired donors, with incorporation or reduction of molecular oxygen"/>
    <property type="evidence" value="ECO:0007669"/>
    <property type="project" value="InterPro"/>
</dbReference>
<dbReference type="EMBL" id="JAKFHA010000033">
    <property type="protein sequence ID" value="MCF2532358.1"/>
    <property type="molecule type" value="Genomic_DNA"/>
</dbReference>
<reference evidence="8" key="1">
    <citation type="submission" date="2022-01" db="EMBL/GenBank/DDBJ databases">
        <title>Genome-Based Taxonomic Classification of the Phylum Actinobacteria.</title>
        <authorList>
            <person name="Gao Y."/>
        </authorList>
    </citation>
    <scope>NUCLEOTIDE SEQUENCE</scope>
    <source>
        <strain evidence="8">KLBMP 8922</strain>
    </source>
</reference>
<dbReference type="Pfam" id="PF00067">
    <property type="entry name" value="p450"/>
    <property type="match status" value="1"/>
</dbReference>
<evidence type="ECO:0000313" key="9">
    <source>
        <dbReference type="Proteomes" id="UP001165378"/>
    </source>
</evidence>
<organism evidence="8 9">
    <name type="scientific">Yinghuangia soli</name>
    <dbReference type="NCBI Taxonomy" id="2908204"/>
    <lineage>
        <taxon>Bacteria</taxon>
        <taxon>Bacillati</taxon>
        <taxon>Actinomycetota</taxon>
        <taxon>Actinomycetes</taxon>
        <taxon>Kitasatosporales</taxon>
        <taxon>Streptomycetaceae</taxon>
        <taxon>Yinghuangia</taxon>
    </lineage>
</organism>
<comment type="similarity">
    <text evidence="1 7">Belongs to the cytochrome P450 family.</text>
</comment>
<proteinExistence type="inferred from homology"/>
<dbReference type="InterPro" id="IPR002397">
    <property type="entry name" value="Cyt_P450_B"/>
</dbReference>
<protein>
    <submittedName>
        <fullName evidence="8">Cytochrome P450</fullName>
    </submittedName>
</protein>
<gene>
    <name evidence="8" type="ORF">LZ495_34805</name>
</gene>
<keyword evidence="3 7" id="KW-0479">Metal-binding</keyword>
<dbReference type="PANTHER" id="PTHR46696:SF3">
    <property type="entry name" value="PULCHERRIMINIC ACID SYNTHASE"/>
    <property type="match status" value="1"/>
</dbReference>
<accession>A0AA41Q6D8</accession>
<evidence type="ECO:0000313" key="8">
    <source>
        <dbReference type="EMBL" id="MCF2532358.1"/>
    </source>
</evidence>
<dbReference type="PRINTS" id="PR00385">
    <property type="entry name" value="P450"/>
</dbReference>
<dbReference type="RefSeq" id="WP_235057138.1">
    <property type="nucleotide sequence ID" value="NZ_JAKFHA010000033.1"/>
</dbReference>
<keyword evidence="5 7" id="KW-0408">Iron</keyword>
<evidence type="ECO:0000256" key="5">
    <source>
        <dbReference type="ARBA" id="ARBA00023004"/>
    </source>
</evidence>
<dbReference type="InterPro" id="IPR017972">
    <property type="entry name" value="Cyt_P450_CS"/>
</dbReference>
<dbReference type="Proteomes" id="UP001165378">
    <property type="component" value="Unassembled WGS sequence"/>
</dbReference>